<organism evidence="3 4">
    <name type="scientific">Akanthomyces muscarius</name>
    <name type="common">Entomopathogenic fungus</name>
    <name type="synonym">Lecanicillium muscarium</name>
    <dbReference type="NCBI Taxonomy" id="2231603"/>
    <lineage>
        <taxon>Eukaryota</taxon>
        <taxon>Fungi</taxon>
        <taxon>Dikarya</taxon>
        <taxon>Ascomycota</taxon>
        <taxon>Pezizomycotina</taxon>
        <taxon>Sordariomycetes</taxon>
        <taxon>Hypocreomycetidae</taxon>
        <taxon>Hypocreales</taxon>
        <taxon>Cordycipitaceae</taxon>
        <taxon>Akanthomyces</taxon>
    </lineage>
</organism>
<dbReference type="PANTHER" id="PTHR48081:SF8">
    <property type="entry name" value="ALPHA_BETA HYDROLASE FOLD-3 DOMAIN-CONTAINING PROTEIN-RELATED"/>
    <property type="match status" value="1"/>
</dbReference>
<sequence length="286" mass="31529">MMSSLLLADAWVQVERAIGQRPQLTGDALAMRAQYKAVNDEVNANLVRSTEVAVEDEILDGNLRICLLLAERLPCVIVSVDYRLAPEHKAPTQLDDAIHAWTWAYNNATNLNGDCDKYFAIGQSAGGSLALSVVRQLVVLKRKHEIKGVAAIVPFTIHPNAVPRRFLDSYRSYNELKNSPVNTREAMDVFYDAIGALETDPDVYIINAVANFHQFPPTYLVVCEMDPLRDDGLILNDALQASGVPVKMDFYKGLPHVFWGFNCPAPSGDFVGDVISGVNSFLCTTT</sequence>
<dbReference type="GeneID" id="80888473"/>
<dbReference type="AlphaFoldDB" id="A0A9W8QH48"/>
<dbReference type="EMBL" id="JAJHUN010000007">
    <property type="protein sequence ID" value="KAJ4156101.1"/>
    <property type="molecule type" value="Genomic_DNA"/>
</dbReference>
<evidence type="ECO:0000313" key="4">
    <source>
        <dbReference type="Proteomes" id="UP001144673"/>
    </source>
</evidence>
<dbReference type="RefSeq" id="XP_056056225.1">
    <property type="nucleotide sequence ID" value="XM_056199370.1"/>
</dbReference>
<dbReference type="SUPFAM" id="SSF53474">
    <property type="entry name" value="alpha/beta-Hydrolases"/>
    <property type="match status" value="1"/>
</dbReference>
<dbReference type="KEGG" id="amus:LMH87_001314"/>
<evidence type="ECO:0000256" key="1">
    <source>
        <dbReference type="ARBA" id="ARBA00022801"/>
    </source>
</evidence>
<dbReference type="Gene3D" id="3.40.50.1820">
    <property type="entry name" value="alpha/beta hydrolase"/>
    <property type="match status" value="1"/>
</dbReference>
<feature type="domain" description="Alpha/beta hydrolase fold-3" evidence="2">
    <location>
        <begin position="64"/>
        <end position="259"/>
    </location>
</feature>
<evidence type="ECO:0000313" key="3">
    <source>
        <dbReference type="EMBL" id="KAJ4156101.1"/>
    </source>
</evidence>
<keyword evidence="1" id="KW-0378">Hydrolase</keyword>
<accession>A0A9W8QH48</accession>
<dbReference type="InterPro" id="IPR029058">
    <property type="entry name" value="AB_hydrolase_fold"/>
</dbReference>
<dbReference type="GO" id="GO:0016787">
    <property type="term" value="F:hydrolase activity"/>
    <property type="evidence" value="ECO:0007669"/>
    <property type="project" value="UniProtKB-KW"/>
</dbReference>
<dbReference type="Proteomes" id="UP001144673">
    <property type="component" value="Chromosome 6"/>
</dbReference>
<keyword evidence="4" id="KW-1185">Reference proteome</keyword>
<gene>
    <name evidence="3" type="ORF">LMH87_001314</name>
</gene>
<dbReference type="InterPro" id="IPR050300">
    <property type="entry name" value="GDXG_lipolytic_enzyme"/>
</dbReference>
<dbReference type="InterPro" id="IPR013094">
    <property type="entry name" value="AB_hydrolase_3"/>
</dbReference>
<comment type="caution">
    <text evidence="3">The sequence shown here is derived from an EMBL/GenBank/DDBJ whole genome shotgun (WGS) entry which is preliminary data.</text>
</comment>
<dbReference type="PANTHER" id="PTHR48081">
    <property type="entry name" value="AB HYDROLASE SUPERFAMILY PROTEIN C4A8.06C"/>
    <property type="match status" value="1"/>
</dbReference>
<reference evidence="3" key="1">
    <citation type="journal article" date="2023" name="Access Microbiol">
        <title>De-novo genome assembly for Akanthomyces muscarius, a biocontrol agent of insect agricultural pests.</title>
        <authorList>
            <person name="Erdos Z."/>
            <person name="Studholme D.J."/>
            <person name="Raymond B."/>
            <person name="Sharma M."/>
        </authorList>
    </citation>
    <scope>NUCLEOTIDE SEQUENCE</scope>
    <source>
        <strain evidence="3">Ve6</strain>
    </source>
</reference>
<dbReference type="Pfam" id="PF07859">
    <property type="entry name" value="Abhydrolase_3"/>
    <property type="match status" value="1"/>
</dbReference>
<protein>
    <recommendedName>
        <fullName evidence="2">Alpha/beta hydrolase fold-3 domain-containing protein</fullName>
    </recommendedName>
</protein>
<proteinExistence type="predicted"/>
<name>A0A9W8QH48_AKAMU</name>
<evidence type="ECO:0000259" key="2">
    <source>
        <dbReference type="Pfam" id="PF07859"/>
    </source>
</evidence>